<dbReference type="Gene3D" id="3.90.110.10">
    <property type="entry name" value="Lactate dehydrogenase/glycoside hydrolase, family 4, C-terminal"/>
    <property type="match status" value="1"/>
</dbReference>
<evidence type="ECO:0000259" key="1">
    <source>
        <dbReference type="Pfam" id="PF11975"/>
    </source>
</evidence>
<comment type="caution">
    <text evidence="2">The sequence shown here is derived from an EMBL/GenBank/DDBJ whole genome shotgun (WGS) entry which is preliminary data.</text>
</comment>
<dbReference type="RefSeq" id="WP_251132392.1">
    <property type="nucleotide sequence ID" value="NZ_CP183077.1"/>
</dbReference>
<dbReference type="SUPFAM" id="SSF56327">
    <property type="entry name" value="LDH C-terminal domain-like"/>
    <property type="match status" value="1"/>
</dbReference>
<dbReference type="InterPro" id="IPR022616">
    <property type="entry name" value="Glyco_hydro_4_C"/>
</dbReference>
<dbReference type="Pfam" id="PF11975">
    <property type="entry name" value="Glyco_hydro_4C"/>
    <property type="match status" value="1"/>
</dbReference>
<dbReference type="Proteomes" id="UP001230807">
    <property type="component" value="Unassembled WGS sequence"/>
</dbReference>
<reference evidence="2 3" key="1">
    <citation type="submission" date="2023-06" db="EMBL/GenBank/DDBJ databases">
        <title>Influencing factors and mechanism of Cr(VI) reduction by facultative anaerobic Exiguobacterium sp. PY14.</title>
        <authorList>
            <person name="Zou L."/>
        </authorList>
    </citation>
    <scope>NUCLEOTIDE SEQUENCE [LARGE SCALE GENOMIC DNA]</scope>
    <source>
        <strain evidence="2 3">PY14</strain>
    </source>
</reference>
<feature type="domain" description="Glycosyl hydrolase family 4 C-terminal" evidence="1">
    <location>
        <begin position="12"/>
        <end position="67"/>
    </location>
</feature>
<dbReference type="InterPro" id="IPR015955">
    <property type="entry name" value="Lactate_DH/Glyco_Ohase_4_C"/>
</dbReference>
<sequence>MPYRHQNSPDDAVITKSGPLPITIGSLPLPIKGFITNLKTFEQLAIQEIISGSHHDAYPAGLMNPLIQDE</sequence>
<name>A0ABT7MMM0_9BACL</name>
<dbReference type="EMBL" id="JASWER010000003">
    <property type="protein sequence ID" value="MDL5376442.1"/>
    <property type="molecule type" value="Genomic_DNA"/>
</dbReference>
<keyword evidence="3" id="KW-1185">Reference proteome</keyword>
<proteinExistence type="predicted"/>
<evidence type="ECO:0000313" key="3">
    <source>
        <dbReference type="Proteomes" id="UP001230807"/>
    </source>
</evidence>
<accession>A0ABT7MMM0</accession>
<organism evidence="2 3">
    <name type="scientific">Exiguobacterium mexicanum</name>
    <dbReference type="NCBI Taxonomy" id="340146"/>
    <lineage>
        <taxon>Bacteria</taxon>
        <taxon>Bacillati</taxon>
        <taxon>Bacillota</taxon>
        <taxon>Bacilli</taxon>
        <taxon>Bacillales</taxon>
        <taxon>Bacillales Family XII. Incertae Sedis</taxon>
        <taxon>Exiguobacterium</taxon>
    </lineage>
</organism>
<evidence type="ECO:0000313" key="2">
    <source>
        <dbReference type="EMBL" id="MDL5376442.1"/>
    </source>
</evidence>
<gene>
    <name evidence="2" type="ORF">QR695_05420</name>
</gene>
<protein>
    <recommendedName>
        <fullName evidence="1">Glycosyl hydrolase family 4 C-terminal domain-containing protein</fullName>
    </recommendedName>
</protein>